<organism evidence="2">
    <name type="scientific">uncultured Caudovirales phage</name>
    <dbReference type="NCBI Taxonomy" id="2100421"/>
    <lineage>
        <taxon>Viruses</taxon>
        <taxon>Duplodnaviria</taxon>
        <taxon>Heunggongvirae</taxon>
        <taxon>Uroviricota</taxon>
        <taxon>Caudoviricetes</taxon>
        <taxon>Peduoviridae</taxon>
        <taxon>Maltschvirus</taxon>
        <taxon>Maltschvirus maltsch</taxon>
    </lineage>
</organism>
<evidence type="ECO:0000256" key="1">
    <source>
        <dbReference type="SAM" id="Phobius"/>
    </source>
</evidence>
<sequence>MPTIEFISGAATACIAIATFAASSWRMLMKHVKEIARTEATLIVEKSINQQLANVASKSAVEDLQRATQRITERIDELFTVLLAERSRRTDSR</sequence>
<keyword evidence="1" id="KW-0812">Transmembrane</keyword>
<keyword evidence="1" id="KW-1133">Transmembrane helix</keyword>
<gene>
    <name evidence="2" type="ORF">UFOVP820_45</name>
</gene>
<keyword evidence="1" id="KW-0472">Membrane</keyword>
<reference evidence="2" key="1">
    <citation type="submission" date="2020-04" db="EMBL/GenBank/DDBJ databases">
        <authorList>
            <person name="Chiriac C."/>
            <person name="Salcher M."/>
            <person name="Ghai R."/>
            <person name="Kavagutti S V."/>
        </authorList>
    </citation>
    <scope>NUCLEOTIDE SEQUENCE</scope>
</reference>
<dbReference type="EMBL" id="LR796771">
    <property type="protein sequence ID" value="CAB4165417.1"/>
    <property type="molecule type" value="Genomic_DNA"/>
</dbReference>
<feature type="transmembrane region" description="Helical" evidence="1">
    <location>
        <begin position="6"/>
        <end position="28"/>
    </location>
</feature>
<proteinExistence type="predicted"/>
<protein>
    <submittedName>
        <fullName evidence="2">Uncharacterized protein</fullName>
    </submittedName>
</protein>
<evidence type="ECO:0000313" key="2">
    <source>
        <dbReference type="EMBL" id="CAB4165417.1"/>
    </source>
</evidence>
<accession>A0A6J5P2A6</accession>
<name>A0A6J5P2A6_9CAUD</name>